<keyword evidence="2" id="KW-1185">Reference proteome</keyword>
<gene>
    <name evidence="1" type="ORF">SCF082_LOCUS30935</name>
</gene>
<comment type="caution">
    <text evidence="1">The sequence shown here is derived from an EMBL/GenBank/DDBJ whole genome shotgun (WGS) entry which is preliminary data.</text>
</comment>
<reference evidence="1 2" key="1">
    <citation type="submission" date="2024-02" db="EMBL/GenBank/DDBJ databases">
        <authorList>
            <person name="Chen Y."/>
            <person name="Shah S."/>
            <person name="Dougan E. K."/>
            <person name="Thang M."/>
            <person name="Chan C."/>
        </authorList>
    </citation>
    <scope>NUCLEOTIDE SEQUENCE [LARGE SCALE GENOMIC DNA]</scope>
</reference>
<proteinExistence type="predicted"/>
<feature type="non-terminal residue" evidence="1">
    <location>
        <position position="1"/>
    </location>
</feature>
<dbReference type="EMBL" id="CAXAMM010025883">
    <property type="protein sequence ID" value="CAK9057774.1"/>
    <property type="molecule type" value="Genomic_DNA"/>
</dbReference>
<accession>A0ABP0N5Z4</accession>
<evidence type="ECO:0000313" key="2">
    <source>
        <dbReference type="Proteomes" id="UP001642464"/>
    </source>
</evidence>
<dbReference type="Proteomes" id="UP001642464">
    <property type="component" value="Unassembled WGS sequence"/>
</dbReference>
<name>A0ABP0N5Z4_9DINO</name>
<sequence>VGGVQTIKVDTGTSNALETLGKTANGIQIREQVFRENVPGDANGGDAGPPIDIQYHGEIHIVTLEFTYWDDSIMAKVIPKLYGGTAGAVGTAGTLWAADSKTYRLLMDGSGFTRNYLRAIPTDYGIN</sequence>
<protein>
    <submittedName>
        <fullName evidence="1">Uncharacterized protein</fullName>
    </submittedName>
</protein>
<evidence type="ECO:0000313" key="1">
    <source>
        <dbReference type="EMBL" id="CAK9057774.1"/>
    </source>
</evidence>
<organism evidence="1 2">
    <name type="scientific">Durusdinium trenchii</name>
    <dbReference type="NCBI Taxonomy" id="1381693"/>
    <lineage>
        <taxon>Eukaryota</taxon>
        <taxon>Sar</taxon>
        <taxon>Alveolata</taxon>
        <taxon>Dinophyceae</taxon>
        <taxon>Suessiales</taxon>
        <taxon>Symbiodiniaceae</taxon>
        <taxon>Durusdinium</taxon>
    </lineage>
</organism>
<feature type="non-terminal residue" evidence="1">
    <location>
        <position position="127"/>
    </location>
</feature>